<evidence type="ECO:0000256" key="7">
    <source>
        <dbReference type="SAM" id="Phobius"/>
    </source>
</evidence>
<evidence type="ECO:0000256" key="6">
    <source>
        <dbReference type="ARBA" id="ARBA00023136"/>
    </source>
</evidence>
<evidence type="ECO:0000256" key="2">
    <source>
        <dbReference type="ARBA" id="ARBA00007430"/>
    </source>
</evidence>
<evidence type="ECO:0000313" key="8">
    <source>
        <dbReference type="EMBL" id="MDL5032958.1"/>
    </source>
</evidence>
<dbReference type="Pfam" id="PF13440">
    <property type="entry name" value="Polysacc_synt_3"/>
    <property type="match status" value="1"/>
</dbReference>
<feature type="transmembrane region" description="Helical" evidence="7">
    <location>
        <begin position="12"/>
        <end position="36"/>
    </location>
</feature>
<feature type="transmembrane region" description="Helical" evidence="7">
    <location>
        <begin position="172"/>
        <end position="193"/>
    </location>
</feature>
<dbReference type="PANTHER" id="PTHR30250">
    <property type="entry name" value="PST FAMILY PREDICTED COLANIC ACID TRANSPORTER"/>
    <property type="match status" value="1"/>
</dbReference>
<feature type="transmembrane region" description="Helical" evidence="7">
    <location>
        <begin position="356"/>
        <end position="374"/>
    </location>
</feature>
<keyword evidence="6 7" id="KW-0472">Membrane</keyword>
<organism evidence="8 9">
    <name type="scientific">Roseateles subflavus</name>
    <dbReference type="NCBI Taxonomy" id="3053353"/>
    <lineage>
        <taxon>Bacteria</taxon>
        <taxon>Pseudomonadati</taxon>
        <taxon>Pseudomonadota</taxon>
        <taxon>Betaproteobacteria</taxon>
        <taxon>Burkholderiales</taxon>
        <taxon>Sphaerotilaceae</taxon>
        <taxon>Roseateles</taxon>
    </lineage>
</organism>
<dbReference type="CDD" id="cd13127">
    <property type="entry name" value="MATE_tuaB_like"/>
    <property type="match status" value="1"/>
</dbReference>
<keyword evidence="3" id="KW-1003">Cell membrane</keyword>
<keyword evidence="5 7" id="KW-1133">Transmembrane helix</keyword>
<comment type="similarity">
    <text evidence="2">Belongs to the polysaccharide synthase family.</text>
</comment>
<reference evidence="8 9" key="1">
    <citation type="submission" date="2023-06" db="EMBL/GenBank/DDBJ databases">
        <title>Pelomonas sp. APW6 16S ribosomal RNA gene genome sequencing and assembly.</title>
        <authorList>
            <person name="Woo H."/>
        </authorList>
    </citation>
    <scope>NUCLEOTIDE SEQUENCE [LARGE SCALE GENOMIC DNA]</scope>
    <source>
        <strain evidence="8 9">APW6</strain>
    </source>
</reference>
<feature type="transmembrane region" description="Helical" evidence="7">
    <location>
        <begin position="416"/>
        <end position="435"/>
    </location>
</feature>
<dbReference type="PANTHER" id="PTHR30250:SF10">
    <property type="entry name" value="LIPOPOLYSACCHARIDE BIOSYNTHESIS PROTEIN WZXC"/>
    <property type="match status" value="1"/>
</dbReference>
<keyword evidence="9" id="KW-1185">Reference proteome</keyword>
<feature type="transmembrane region" description="Helical" evidence="7">
    <location>
        <begin position="80"/>
        <end position="100"/>
    </location>
</feature>
<comment type="caution">
    <text evidence="8">The sequence shown here is derived from an EMBL/GenBank/DDBJ whole genome shotgun (WGS) entry which is preliminary data.</text>
</comment>
<dbReference type="InterPro" id="IPR050833">
    <property type="entry name" value="Poly_Biosynth_Transport"/>
</dbReference>
<evidence type="ECO:0000256" key="5">
    <source>
        <dbReference type="ARBA" id="ARBA00022989"/>
    </source>
</evidence>
<name>A0ABT7LJG0_9BURK</name>
<feature type="transmembrane region" description="Helical" evidence="7">
    <location>
        <begin position="112"/>
        <end position="135"/>
    </location>
</feature>
<dbReference type="EMBL" id="JASVDS010000003">
    <property type="protein sequence ID" value="MDL5032958.1"/>
    <property type="molecule type" value="Genomic_DNA"/>
</dbReference>
<feature type="transmembrane region" description="Helical" evidence="7">
    <location>
        <begin position="380"/>
        <end position="404"/>
    </location>
</feature>
<dbReference type="Proteomes" id="UP001238603">
    <property type="component" value="Unassembled WGS sequence"/>
</dbReference>
<sequence>MSSRAGVVLSGMRWGAFGMAASVLAQIGLMACLSRLLTPADFGLMAMALIGLRFLDYFAQMGLGPALVQRPELSGQDIRLGLGLSLLVSGVCVGLTWLLAPLAARFFLRPDLAGILDVLALNFLLQGLSTVALALLRRGLQFRALALIDLAAYVIGYGAVGLALAWAGAGVWALVGATLAQSGLSLVLACSVARHDWRPSLRGDVRGLLGYGAPHSLVSFVEFLSFNVDTTLIGRLLGDAPLGTYSRARLLTNLPTEKVAGILGRVLFPLFSSAQAQREQVGQGFLLGVLGIGLAGAALSLGMAAAAGPLVAVMLGPQWQDAVPLVGALALCVPFLYMCHVAGVVCDALALLRPKLLLQGTALVLLMGAVWLALPRGMTAVVWAVLAVEALRWLAFLVLLVPVLQLRWREVARVHLAVAGMGGLVWGGVRTALAWQDGTPGAGLAIAVLAGALSGLLALGLARPLLRPIAAYGLLRSRVPALARWW</sequence>
<feature type="transmembrane region" description="Helical" evidence="7">
    <location>
        <begin position="441"/>
        <end position="462"/>
    </location>
</feature>
<feature type="transmembrane region" description="Helical" evidence="7">
    <location>
        <begin position="285"/>
        <end position="313"/>
    </location>
</feature>
<keyword evidence="4 7" id="KW-0812">Transmembrane</keyword>
<evidence type="ECO:0000256" key="4">
    <source>
        <dbReference type="ARBA" id="ARBA00022692"/>
    </source>
</evidence>
<evidence type="ECO:0000256" key="1">
    <source>
        <dbReference type="ARBA" id="ARBA00004651"/>
    </source>
</evidence>
<accession>A0ABT7LJG0</accession>
<comment type="subcellular location">
    <subcellularLocation>
        <location evidence="1">Cell membrane</location>
        <topology evidence="1">Multi-pass membrane protein</topology>
    </subcellularLocation>
</comment>
<feature type="transmembrane region" description="Helical" evidence="7">
    <location>
        <begin position="325"/>
        <end position="349"/>
    </location>
</feature>
<evidence type="ECO:0000256" key="3">
    <source>
        <dbReference type="ARBA" id="ARBA00022475"/>
    </source>
</evidence>
<dbReference type="RefSeq" id="WP_285983020.1">
    <property type="nucleotide sequence ID" value="NZ_JASVDS010000003.1"/>
</dbReference>
<protein>
    <submittedName>
        <fullName evidence="8">Lipopolysaccharide biosynthesis protein</fullName>
    </submittedName>
</protein>
<evidence type="ECO:0000313" key="9">
    <source>
        <dbReference type="Proteomes" id="UP001238603"/>
    </source>
</evidence>
<dbReference type="PROSITE" id="PS51257">
    <property type="entry name" value="PROKAR_LIPOPROTEIN"/>
    <property type="match status" value="1"/>
</dbReference>
<gene>
    <name evidence="8" type="ORF">QRD43_13665</name>
</gene>
<feature type="transmembrane region" description="Helical" evidence="7">
    <location>
        <begin position="147"/>
        <end position="166"/>
    </location>
</feature>
<proteinExistence type="inferred from homology"/>